<feature type="region of interest" description="Disordered" evidence="4">
    <location>
        <begin position="216"/>
        <end position="241"/>
    </location>
</feature>
<keyword evidence="8" id="KW-1185">Reference proteome</keyword>
<reference evidence="7" key="1">
    <citation type="submission" date="2022-08" db="EMBL/GenBank/DDBJ databases">
        <title>Microvirga terrae sp. nov., isolated from soil.</title>
        <authorList>
            <person name="Kim K.H."/>
            <person name="Seo Y.L."/>
            <person name="Kim J.M."/>
            <person name="Lee J.K."/>
            <person name="Han D.M."/>
            <person name="Jeon C.O."/>
        </authorList>
    </citation>
    <scope>NUCLEOTIDE SEQUENCE</scope>
    <source>
        <strain evidence="7">R24</strain>
    </source>
</reference>
<dbReference type="InterPro" id="IPR011006">
    <property type="entry name" value="CheY-like_superfamily"/>
</dbReference>
<evidence type="ECO:0000256" key="1">
    <source>
        <dbReference type="ARBA" id="ARBA00022553"/>
    </source>
</evidence>
<feature type="compositionally biased region" description="Basic and acidic residues" evidence="4">
    <location>
        <begin position="216"/>
        <end position="227"/>
    </location>
</feature>
<sequence length="250" mass="26564">MSFVSLALVDDHPIIIEGLTHVLGSQGLFDVVATGCTSRDALSIAQIHRPAVMILDLSKQGSTAATIAEIRLKHPSIKTLVFTAELSVQRAIDAFAAGATGYASKSCSLEELSRAVRIVANGEAYVSPTLAASVNSALRSASVARTAVPAPTLNAREHQIVRLLLDGKTNREIASGLGITERTVKHYMTVLMHKLNVRNRVEAVIAAQNLSRDAAERSVSRASDVRARPPRSVAAPRSGLPDALVQGRFS</sequence>
<dbReference type="CDD" id="cd17535">
    <property type="entry name" value="REC_NarL-like"/>
    <property type="match status" value="1"/>
</dbReference>
<evidence type="ECO:0000259" key="5">
    <source>
        <dbReference type="PROSITE" id="PS50043"/>
    </source>
</evidence>
<evidence type="ECO:0000313" key="7">
    <source>
        <dbReference type="EMBL" id="UVF17940.1"/>
    </source>
</evidence>
<name>A0ABY5RL60_9HYPH</name>
<dbReference type="PROSITE" id="PS50043">
    <property type="entry name" value="HTH_LUXR_2"/>
    <property type="match status" value="1"/>
</dbReference>
<evidence type="ECO:0000256" key="3">
    <source>
        <dbReference type="PROSITE-ProRule" id="PRU00169"/>
    </source>
</evidence>
<proteinExistence type="predicted"/>
<dbReference type="PRINTS" id="PR00038">
    <property type="entry name" value="HTHLUXR"/>
</dbReference>
<dbReference type="Pfam" id="PF00196">
    <property type="entry name" value="GerE"/>
    <property type="match status" value="1"/>
</dbReference>
<dbReference type="InterPro" id="IPR058245">
    <property type="entry name" value="NreC/VraR/RcsB-like_REC"/>
</dbReference>
<dbReference type="PROSITE" id="PS50110">
    <property type="entry name" value="RESPONSE_REGULATORY"/>
    <property type="match status" value="1"/>
</dbReference>
<protein>
    <submittedName>
        <fullName evidence="7">Response regulator transcription factor</fullName>
    </submittedName>
</protein>
<evidence type="ECO:0000256" key="2">
    <source>
        <dbReference type="ARBA" id="ARBA00023125"/>
    </source>
</evidence>
<dbReference type="RefSeq" id="WP_173949180.1">
    <property type="nucleotide sequence ID" value="NZ_CP102845.1"/>
</dbReference>
<keyword evidence="1 3" id="KW-0597">Phosphoprotein</keyword>
<dbReference type="InterPro" id="IPR001789">
    <property type="entry name" value="Sig_transdc_resp-reg_receiver"/>
</dbReference>
<dbReference type="SUPFAM" id="SSF52172">
    <property type="entry name" value="CheY-like"/>
    <property type="match status" value="1"/>
</dbReference>
<feature type="domain" description="HTH luxR-type" evidence="5">
    <location>
        <begin position="146"/>
        <end position="211"/>
    </location>
</feature>
<accession>A0ABY5RL60</accession>
<dbReference type="SMART" id="SM00421">
    <property type="entry name" value="HTH_LUXR"/>
    <property type="match status" value="1"/>
</dbReference>
<keyword evidence="2" id="KW-0238">DNA-binding</keyword>
<dbReference type="Proteomes" id="UP001017257">
    <property type="component" value="Chromosome"/>
</dbReference>
<gene>
    <name evidence="7" type="ORF">HPT29_015600</name>
</gene>
<dbReference type="InterPro" id="IPR000792">
    <property type="entry name" value="Tscrpt_reg_LuxR_C"/>
</dbReference>
<dbReference type="Pfam" id="PF00072">
    <property type="entry name" value="Response_reg"/>
    <property type="match status" value="1"/>
</dbReference>
<dbReference type="SMART" id="SM00448">
    <property type="entry name" value="REC"/>
    <property type="match status" value="1"/>
</dbReference>
<evidence type="ECO:0000256" key="4">
    <source>
        <dbReference type="SAM" id="MobiDB-lite"/>
    </source>
</evidence>
<dbReference type="InterPro" id="IPR039420">
    <property type="entry name" value="WalR-like"/>
</dbReference>
<dbReference type="PANTHER" id="PTHR43214">
    <property type="entry name" value="TWO-COMPONENT RESPONSE REGULATOR"/>
    <property type="match status" value="1"/>
</dbReference>
<feature type="modified residue" description="4-aspartylphosphate" evidence="3">
    <location>
        <position position="56"/>
    </location>
</feature>
<evidence type="ECO:0000313" key="8">
    <source>
        <dbReference type="Proteomes" id="UP001017257"/>
    </source>
</evidence>
<dbReference type="InterPro" id="IPR016032">
    <property type="entry name" value="Sig_transdc_resp-reg_C-effctor"/>
</dbReference>
<feature type="domain" description="Response regulatory" evidence="6">
    <location>
        <begin position="5"/>
        <end position="120"/>
    </location>
</feature>
<evidence type="ECO:0000259" key="6">
    <source>
        <dbReference type="PROSITE" id="PS50110"/>
    </source>
</evidence>
<dbReference type="Gene3D" id="3.40.50.2300">
    <property type="match status" value="1"/>
</dbReference>
<organism evidence="7 8">
    <name type="scientific">Microvirga terrae</name>
    <dbReference type="NCBI Taxonomy" id="2740529"/>
    <lineage>
        <taxon>Bacteria</taxon>
        <taxon>Pseudomonadati</taxon>
        <taxon>Pseudomonadota</taxon>
        <taxon>Alphaproteobacteria</taxon>
        <taxon>Hyphomicrobiales</taxon>
        <taxon>Methylobacteriaceae</taxon>
        <taxon>Microvirga</taxon>
    </lineage>
</organism>
<dbReference type="SUPFAM" id="SSF46894">
    <property type="entry name" value="C-terminal effector domain of the bipartite response regulators"/>
    <property type="match status" value="1"/>
</dbReference>
<dbReference type="CDD" id="cd06170">
    <property type="entry name" value="LuxR_C_like"/>
    <property type="match status" value="1"/>
</dbReference>
<dbReference type="EMBL" id="CP102845">
    <property type="protein sequence ID" value="UVF17940.1"/>
    <property type="molecule type" value="Genomic_DNA"/>
</dbReference>